<keyword evidence="2" id="KW-0677">Repeat</keyword>
<evidence type="ECO:0000259" key="5">
    <source>
        <dbReference type="PROSITE" id="PS50097"/>
    </source>
</evidence>
<feature type="region of interest" description="Disordered" evidence="4">
    <location>
        <begin position="74"/>
        <end position="118"/>
    </location>
</feature>
<evidence type="ECO:0000256" key="4">
    <source>
        <dbReference type="SAM" id="MobiDB-lite"/>
    </source>
</evidence>
<evidence type="ECO:0000256" key="2">
    <source>
        <dbReference type="ARBA" id="ARBA00022737"/>
    </source>
</evidence>
<feature type="domain" description="BTB" evidence="5">
    <location>
        <begin position="331"/>
        <end position="419"/>
    </location>
</feature>
<reference evidence="7" key="1">
    <citation type="journal article" date="2016" name="Nat. Commun.">
        <title>The Gonium pectorale genome demonstrates co-option of cell cycle regulation during the evolution of multicellularity.</title>
        <authorList>
            <person name="Hanschen E.R."/>
            <person name="Marriage T.N."/>
            <person name="Ferris P.J."/>
            <person name="Hamaji T."/>
            <person name="Toyoda A."/>
            <person name="Fujiyama A."/>
            <person name="Neme R."/>
            <person name="Noguchi H."/>
            <person name="Minakuchi Y."/>
            <person name="Suzuki M."/>
            <person name="Kawai-Toyooka H."/>
            <person name="Smith D.R."/>
            <person name="Sparks H."/>
            <person name="Anderson J."/>
            <person name="Bakaric R."/>
            <person name="Luria V."/>
            <person name="Karger A."/>
            <person name="Kirschner M.W."/>
            <person name="Durand P.M."/>
            <person name="Michod R.E."/>
            <person name="Nozaki H."/>
            <person name="Olson B.J."/>
        </authorList>
    </citation>
    <scope>NUCLEOTIDE SEQUENCE [LARGE SCALE GENOMIC DNA]</scope>
    <source>
        <strain evidence="7">NIES-2863</strain>
    </source>
</reference>
<evidence type="ECO:0000256" key="1">
    <source>
        <dbReference type="ARBA" id="ARBA00004906"/>
    </source>
</evidence>
<evidence type="ECO:0000313" key="7">
    <source>
        <dbReference type="Proteomes" id="UP000075714"/>
    </source>
</evidence>
<protein>
    <recommendedName>
        <fullName evidence="5">BTB domain-containing protein</fullName>
    </recommendedName>
</protein>
<keyword evidence="3" id="KW-0040">ANK repeat</keyword>
<dbReference type="InterPro" id="IPR011042">
    <property type="entry name" value="6-blade_b-propeller_TolB-like"/>
</dbReference>
<proteinExistence type="predicted"/>
<organism evidence="6 7">
    <name type="scientific">Gonium pectorale</name>
    <name type="common">Green alga</name>
    <dbReference type="NCBI Taxonomy" id="33097"/>
    <lineage>
        <taxon>Eukaryota</taxon>
        <taxon>Viridiplantae</taxon>
        <taxon>Chlorophyta</taxon>
        <taxon>core chlorophytes</taxon>
        <taxon>Chlorophyceae</taxon>
        <taxon>CS clade</taxon>
        <taxon>Chlamydomonadales</taxon>
        <taxon>Volvocaceae</taxon>
        <taxon>Gonium</taxon>
    </lineage>
</organism>
<comment type="pathway">
    <text evidence="1">Protein modification; protein ubiquitination.</text>
</comment>
<dbReference type="Gene3D" id="2.120.10.30">
    <property type="entry name" value="TolB, C-terminal domain"/>
    <property type="match status" value="1"/>
</dbReference>
<dbReference type="Pfam" id="PF00651">
    <property type="entry name" value="BTB"/>
    <property type="match status" value="1"/>
</dbReference>
<dbReference type="EMBL" id="LSYV01000011">
    <property type="protein sequence ID" value="KXZ52304.1"/>
    <property type="molecule type" value="Genomic_DNA"/>
</dbReference>
<accession>A0A150GR81</accession>
<evidence type="ECO:0000313" key="6">
    <source>
        <dbReference type="EMBL" id="KXZ52304.1"/>
    </source>
</evidence>
<dbReference type="SUPFAM" id="SSF54695">
    <property type="entry name" value="POZ domain"/>
    <property type="match status" value="1"/>
</dbReference>
<evidence type="ECO:0000256" key="3">
    <source>
        <dbReference type="ARBA" id="ARBA00023043"/>
    </source>
</evidence>
<comment type="caution">
    <text evidence="6">The sequence shown here is derived from an EMBL/GenBank/DDBJ whole genome shotgun (WGS) entry which is preliminary data.</text>
</comment>
<dbReference type="InterPro" id="IPR000210">
    <property type="entry name" value="BTB/POZ_dom"/>
</dbReference>
<dbReference type="AlphaFoldDB" id="A0A150GR81"/>
<feature type="region of interest" description="Disordered" evidence="4">
    <location>
        <begin position="377"/>
        <end position="396"/>
    </location>
</feature>
<name>A0A150GR81_GONPE</name>
<sequence>MRFDGCGAVAQVAGRPTEQGHVDGAADAARFGAIAALAADGDGGIIVAEGTRLRRLRVASPPAPSPTLCLQLHAAAAPPPRPPPLALPPPPQQQQQGSVSTAAGDSTDGYDASANDGQGSIAAGSTAAANADPSALKAALTSMVTARTAETAPVSASVVTLLTRADNNPWSGLSFNAATGCLFATTATALYRVKLPPAPSAAAEGTGGSGGTVLGAAVIPLLVSGLQGTTGTADGSWQAARFSSITGVAVDARGEGRPIGHLAVCYYNTSGHVQVIDLQLTPPELPPLKPPGIAAAAVAAAAAAAQPLPGPRTLLLLGADPVAYGGSDPTTDVAVVVKPSGDAPPVRFAAHRSVLAARSEYFRTRLFGGLFTEASPAAAGTADSGSGGGDDGHGGRRVLEVELPDADPAAFAAVLRYCYRTIGGCGCGGGAGGGHGGGAVDPLPFAPLPLLRAVSELADRLLAPELAEEAQRRLLAGCWPEGAVELLLWAEARGPSFVGLLGGLRGFILCYADAVVEAAPGSVAALAAGSPEVMAEMYVAAVKGVRALA</sequence>
<dbReference type="PANTHER" id="PTHR46231:SF1">
    <property type="entry name" value="ANKYRIN REPEAT AND BTB_POZ DOMAIN-CONTAINING PROTEIN 1"/>
    <property type="match status" value="1"/>
</dbReference>
<dbReference type="Proteomes" id="UP000075714">
    <property type="component" value="Unassembled WGS sequence"/>
</dbReference>
<dbReference type="Gene3D" id="3.30.710.10">
    <property type="entry name" value="Potassium Channel Kv1.1, Chain A"/>
    <property type="match status" value="1"/>
</dbReference>
<dbReference type="PROSITE" id="PS50097">
    <property type="entry name" value="BTB"/>
    <property type="match status" value="1"/>
</dbReference>
<dbReference type="GO" id="GO:0000151">
    <property type="term" value="C:ubiquitin ligase complex"/>
    <property type="evidence" value="ECO:0007669"/>
    <property type="project" value="TreeGrafter"/>
</dbReference>
<gene>
    <name evidence="6" type="ORF">GPECTOR_10g936</name>
</gene>
<dbReference type="GO" id="GO:0005737">
    <property type="term" value="C:cytoplasm"/>
    <property type="evidence" value="ECO:0007669"/>
    <property type="project" value="TreeGrafter"/>
</dbReference>
<dbReference type="PANTHER" id="PTHR46231">
    <property type="entry name" value="ANKYRIN REPEAT AND BTB/POZ DOMAIN-CONTAINING PROTEIN 1"/>
    <property type="match status" value="1"/>
</dbReference>
<dbReference type="OrthoDB" id="9997739at2759"/>
<dbReference type="InterPro" id="IPR011333">
    <property type="entry name" value="SKP1/BTB/POZ_sf"/>
</dbReference>
<feature type="compositionally biased region" description="Pro residues" evidence="4">
    <location>
        <begin position="77"/>
        <end position="92"/>
    </location>
</feature>
<keyword evidence="7" id="KW-1185">Reference proteome</keyword>
<dbReference type="SMART" id="SM00225">
    <property type="entry name" value="BTB"/>
    <property type="match status" value="1"/>
</dbReference>
<dbReference type="InterPro" id="IPR044515">
    <property type="entry name" value="ABTB1"/>
</dbReference>